<protein>
    <submittedName>
        <fullName evidence="1">Uncharacterized protein</fullName>
    </submittedName>
</protein>
<comment type="caution">
    <text evidence="1">The sequence shown here is derived from an EMBL/GenBank/DDBJ whole genome shotgun (WGS) entry which is preliminary data.</text>
</comment>
<proteinExistence type="predicted"/>
<dbReference type="EMBL" id="LZSO01000026">
    <property type="protein sequence ID" value="OBB29093.1"/>
    <property type="molecule type" value="Genomic_DNA"/>
</dbReference>
<accession>A0A1A0R4L0</accession>
<name>A0A1A0R4L0_MYCPR</name>
<reference evidence="2" key="1">
    <citation type="submission" date="2016-06" db="EMBL/GenBank/DDBJ databases">
        <authorList>
            <person name="Sutton G."/>
            <person name="Brinkac L."/>
            <person name="Sanka R."/>
            <person name="Adams M."/>
            <person name="Lau E."/>
            <person name="Mehaffy C."/>
            <person name="Tameris M."/>
            <person name="Hatherill M."/>
            <person name="Hanekom W."/>
            <person name="Mahomed H."/>
            <person name="Mcshane H."/>
        </authorList>
    </citation>
    <scope>NUCLEOTIDE SEQUENCE [LARGE SCALE GENOMIC DNA]</scope>
    <source>
        <strain evidence="2">852002-51209_SCH5440388</strain>
    </source>
</reference>
<organism evidence="1 2">
    <name type="scientific">Mycolicibacterium peregrinum</name>
    <name type="common">Mycobacterium peregrinum</name>
    <dbReference type="NCBI Taxonomy" id="43304"/>
    <lineage>
        <taxon>Bacteria</taxon>
        <taxon>Bacillati</taxon>
        <taxon>Actinomycetota</taxon>
        <taxon>Actinomycetes</taxon>
        <taxon>Mycobacteriales</taxon>
        <taxon>Mycobacteriaceae</taxon>
        <taxon>Mycolicibacterium</taxon>
    </lineage>
</organism>
<evidence type="ECO:0000313" key="1">
    <source>
        <dbReference type="EMBL" id="OBB29093.1"/>
    </source>
</evidence>
<gene>
    <name evidence="1" type="ORF">A5792_19985</name>
</gene>
<dbReference type="AlphaFoldDB" id="A0A1A0R4L0"/>
<sequence>MTGAGDSVLHIPWNNLGFFQDTGSLGFSEQLVRIGTTDDVDAIRRLGCQDVTITLARCLAEPCCPVASPSGVLLR</sequence>
<evidence type="ECO:0000313" key="2">
    <source>
        <dbReference type="Proteomes" id="UP000093902"/>
    </source>
</evidence>
<dbReference type="Proteomes" id="UP000093902">
    <property type="component" value="Unassembled WGS sequence"/>
</dbReference>